<protein>
    <recommendedName>
        <fullName evidence="1">RecJ OB domain-containing protein</fullName>
    </recommendedName>
</protein>
<organism evidence="2">
    <name type="scientific">sediment metagenome</name>
    <dbReference type="NCBI Taxonomy" id="749907"/>
    <lineage>
        <taxon>unclassified sequences</taxon>
        <taxon>metagenomes</taxon>
        <taxon>ecological metagenomes</taxon>
    </lineage>
</organism>
<dbReference type="Gene3D" id="2.40.50.460">
    <property type="match status" value="1"/>
</dbReference>
<name>D9PGT4_9ZZZZ</name>
<feature type="domain" description="RecJ OB" evidence="1">
    <location>
        <begin position="2"/>
        <end position="57"/>
    </location>
</feature>
<evidence type="ECO:0000259" key="1">
    <source>
        <dbReference type="Pfam" id="PF17768"/>
    </source>
</evidence>
<dbReference type="InterPro" id="IPR041122">
    <property type="entry name" value="RecJ_OB"/>
</dbReference>
<gene>
    <name evidence="2" type="ORF">LDC_0731</name>
</gene>
<dbReference type="EMBL" id="ADZX01000305">
    <property type="protein sequence ID" value="EFK97231.1"/>
    <property type="molecule type" value="Genomic_DNA"/>
</dbReference>
<dbReference type="Pfam" id="PF17768">
    <property type="entry name" value="RecJ_OB"/>
    <property type="match status" value="1"/>
</dbReference>
<proteinExistence type="predicted"/>
<reference evidence="2" key="1">
    <citation type="submission" date="2010-07" db="EMBL/GenBank/DDBJ databases">
        <authorList>
            <consortium name="CONSOLIDER consortium CSD2007-00005"/>
            <person name="Guazzaroni M.-E."/>
            <person name="Richter M."/>
            <person name="Garcia-Salamanca A."/>
            <person name="Yarza P."/>
            <person name="Ferrer M."/>
        </authorList>
    </citation>
    <scope>NUCLEOTIDE SEQUENCE</scope>
</reference>
<accession>D9PGT4</accession>
<evidence type="ECO:0000313" key="2">
    <source>
        <dbReference type="EMBL" id="EFK97231.1"/>
    </source>
</evidence>
<comment type="caution">
    <text evidence="2">The sequence shown here is derived from an EMBL/GenBank/DDBJ whole genome shotgun (WGS) entry which is preliminary data.</text>
</comment>
<sequence>MKLKKLAPFGVDNLKPKFLLENLEIFNVKIFGKNFEHLELFFKNSKGQSIEAIRFFLQRCFW</sequence>
<dbReference type="AlphaFoldDB" id="D9PGT4"/>
<reference evidence="2" key="2">
    <citation type="journal article" date="2011" name="Microb. Ecol.">
        <title>Taxonomic and Functional Metagenomic Profiling of the Microbial Community in the Anoxic Sediment of a Sub-saline Shallow Lake (Laguna de Carrizo, Central Spain).</title>
        <authorList>
            <person name="Ferrer M."/>
            <person name="Guazzaroni M.E."/>
            <person name="Richter M."/>
            <person name="Garcia-Salamanca A."/>
            <person name="Yarza P."/>
            <person name="Suarez-Suarez A."/>
            <person name="Solano J."/>
            <person name="Alcaide M."/>
            <person name="van Dillewijn P."/>
            <person name="Molina-Henares M.A."/>
            <person name="Lopez-Cortes N."/>
            <person name="Al-Ramahi Y."/>
            <person name="Guerrero C."/>
            <person name="Acosta A."/>
            <person name="de Eugenio L.I."/>
            <person name="Martinez V."/>
            <person name="Marques S."/>
            <person name="Rojo F."/>
            <person name="Santero E."/>
            <person name="Genilloud O."/>
            <person name="Perez-Perez J."/>
            <person name="Rossello-Mora R."/>
            <person name="Ramos J.L."/>
        </authorList>
    </citation>
    <scope>NUCLEOTIDE SEQUENCE</scope>
</reference>